<evidence type="ECO:0000313" key="9">
    <source>
        <dbReference type="EMBL" id="KAF2878366.1"/>
    </source>
</evidence>
<dbReference type="Proteomes" id="UP000481861">
    <property type="component" value="Unassembled WGS sequence"/>
</dbReference>
<feature type="region of interest" description="Disordered" evidence="7">
    <location>
        <begin position="509"/>
        <end position="531"/>
    </location>
</feature>
<keyword evidence="4" id="KW-0862">Zinc</keyword>
<evidence type="ECO:0000313" key="10">
    <source>
        <dbReference type="Proteomes" id="UP000481861"/>
    </source>
</evidence>
<dbReference type="AlphaFoldDB" id="A0A7C8IIC7"/>
<dbReference type="Gene3D" id="3.30.40.10">
    <property type="entry name" value="Zinc/RING finger domain, C3HC4 (zinc finger)"/>
    <property type="match status" value="1"/>
</dbReference>
<dbReference type="InterPro" id="IPR019135">
    <property type="entry name" value="Polycomb_protein_VEFS-Box"/>
</dbReference>
<evidence type="ECO:0000256" key="3">
    <source>
        <dbReference type="ARBA" id="ARBA00022771"/>
    </source>
</evidence>
<dbReference type="InterPro" id="IPR013083">
    <property type="entry name" value="Znf_RING/FYVE/PHD"/>
</dbReference>
<dbReference type="InterPro" id="IPR011011">
    <property type="entry name" value="Znf_FYVE_PHD"/>
</dbReference>
<evidence type="ECO:0000256" key="7">
    <source>
        <dbReference type="SAM" id="MobiDB-lite"/>
    </source>
</evidence>
<dbReference type="Pfam" id="PF09733">
    <property type="entry name" value="VEFS-Box"/>
    <property type="match status" value="1"/>
</dbReference>
<dbReference type="EMBL" id="JAADJZ010000001">
    <property type="protein sequence ID" value="KAF2878366.1"/>
    <property type="molecule type" value="Genomic_DNA"/>
</dbReference>
<evidence type="ECO:0000256" key="6">
    <source>
        <dbReference type="ARBA" id="ARBA00023163"/>
    </source>
</evidence>
<evidence type="ECO:0000259" key="8">
    <source>
        <dbReference type="Pfam" id="PF09733"/>
    </source>
</evidence>
<reference evidence="9 10" key="1">
    <citation type="submission" date="2020-01" db="EMBL/GenBank/DDBJ databases">
        <authorList>
            <consortium name="DOE Joint Genome Institute"/>
            <person name="Haridas S."/>
            <person name="Albert R."/>
            <person name="Binder M."/>
            <person name="Bloem J."/>
            <person name="Labutti K."/>
            <person name="Salamov A."/>
            <person name="Andreopoulos B."/>
            <person name="Baker S.E."/>
            <person name="Barry K."/>
            <person name="Bills G."/>
            <person name="Bluhm B.H."/>
            <person name="Cannon C."/>
            <person name="Castanera R."/>
            <person name="Culley D.E."/>
            <person name="Daum C."/>
            <person name="Ezra D."/>
            <person name="Gonzalez J.B."/>
            <person name="Henrissat B."/>
            <person name="Kuo A."/>
            <person name="Liang C."/>
            <person name="Lipzen A."/>
            <person name="Lutzoni F."/>
            <person name="Magnuson J."/>
            <person name="Mondo S."/>
            <person name="Nolan M."/>
            <person name="Ohm R."/>
            <person name="Pangilinan J."/>
            <person name="Park H.-J.H."/>
            <person name="Ramirez L."/>
            <person name="Alfaro M."/>
            <person name="Sun H."/>
            <person name="Tritt A."/>
            <person name="Yoshinaga Y."/>
            <person name="Zwiers L.-H.L."/>
            <person name="Turgeon B.G."/>
            <person name="Goodwin S.B."/>
            <person name="Spatafora J.W."/>
            <person name="Crous P.W."/>
            <person name="Grigoriev I.V."/>
        </authorList>
    </citation>
    <scope>NUCLEOTIDE SEQUENCE [LARGE SCALE GENOMIC DNA]</scope>
    <source>
        <strain evidence="9 10">CBS 611.86</strain>
    </source>
</reference>
<sequence length="634" mass="72502">MVRNEQAKRSFVLEIKGIKPLNSNTTLWDKPTRKKQPLFRLHVEIHTTITDATTGAQIKKISDRKATLRGEQTEQGRRIQVDMTKEIILKPEELAVPADIKDEWSRRKGFAEAYNVLISLNFQGYNDAREFYAQTSSKDSSLGKDPPTRLAMRWKNILECPDGDNVVPLVYDNGDGTSKSLDFGLQIHMYWRCSTDESLLATSNRMLESSQPGAQYPTPPLEETGAKYEITYAYQEETLVRRSLICVHCKRLYWKEIDIDALRLHLEYFHDFFSYRGSMENEVGGIQQWRFECDVADHKADGPRASDKAPDPREIQFLAPKHSFNRRGFLEGNTRVAKLATRPPLLSKVSHGPSTIPIRRENPNEVLARPRAMKKRFKVPKAPSDVVFFRTISKRPLEEGECISESDDDVDTSWVQDKKAAWVNNLRIPQPARRFLVGYDDHVRAERLKTDFHLADALVRFSRTKGTWLWEQQVIAEFRKKLAELLEDELISQQIHNACLKIVEDQEPTKSPVNRKGKGKTRDLADPVLKPPVDGDGDVEMGDADAHAQDIGETQPSVPPRDLCLCGKHADGSSNHKPILYCQDDYCIRHAFHLECVMQQWKPETEPDWRADTWICRECASEYEKQAKGAAVSS</sequence>
<keyword evidence="10" id="KW-1185">Reference proteome</keyword>
<accession>A0A7C8IIC7</accession>
<proteinExistence type="inferred from homology"/>
<comment type="caution">
    <text evidence="9">The sequence shown here is derived from an EMBL/GenBank/DDBJ whole genome shotgun (WGS) entry which is preliminary data.</text>
</comment>
<keyword evidence="3" id="KW-0863">Zinc-finger</keyword>
<evidence type="ECO:0000256" key="2">
    <source>
        <dbReference type="ARBA" id="ARBA00022723"/>
    </source>
</evidence>
<dbReference type="GO" id="GO:0008270">
    <property type="term" value="F:zinc ion binding"/>
    <property type="evidence" value="ECO:0007669"/>
    <property type="project" value="UniProtKB-KW"/>
</dbReference>
<name>A0A7C8IIC7_9PLEO</name>
<comment type="similarity">
    <text evidence="1">Belongs to the VEFS (VRN2-EMF2-FIS2-SU(Z)12) family.</text>
</comment>
<evidence type="ECO:0000256" key="1">
    <source>
        <dbReference type="ARBA" id="ARBA00007416"/>
    </source>
</evidence>
<evidence type="ECO:0000256" key="5">
    <source>
        <dbReference type="ARBA" id="ARBA00023015"/>
    </source>
</evidence>
<keyword evidence="6" id="KW-0804">Transcription</keyword>
<protein>
    <recommendedName>
        <fullName evidence="8">Polycomb protein VEFS-Box domain-containing protein</fullName>
    </recommendedName>
</protein>
<keyword evidence="2" id="KW-0479">Metal-binding</keyword>
<dbReference type="InterPro" id="IPR019786">
    <property type="entry name" value="Zinc_finger_PHD-type_CS"/>
</dbReference>
<keyword evidence="5" id="KW-0805">Transcription regulation</keyword>
<organism evidence="9 10">
    <name type="scientific">Massariosphaeria phaeospora</name>
    <dbReference type="NCBI Taxonomy" id="100035"/>
    <lineage>
        <taxon>Eukaryota</taxon>
        <taxon>Fungi</taxon>
        <taxon>Dikarya</taxon>
        <taxon>Ascomycota</taxon>
        <taxon>Pezizomycotina</taxon>
        <taxon>Dothideomycetes</taxon>
        <taxon>Pleosporomycetidae</taxon>
        <taxon>Pleosporales</taxon>
        <taxon>Pleosporales incertae sedis</taxon>
        <taxon>Massariosphaeria</taxon>
    </lineage>
</organism>
<dbReference type="PROSITE" id="PS01359">
    <property type="entry name" value="ZF_PHD_1"/>
    <property type="match status" value="1"/>
</dbReference>
<evidence type="ECO:0000256" key="4">
    <source>
        <dbReference type="ARBA" id="ARBA00022833"/>
    </source>
</evidence>
<dbReference type="OrthoDB" id="166746at2759"/>
<dbReference type="CDD" id="cd21552">
    <property type="entry name" value="VEFS-box_ctSUZ12-like"/>
    <property type="match status" value="1"/>
</dbReference>
<feature type="domain" description="Polycomb protein VEFS-Box" evidence="8">
    <location>
        <begin position="388"/>
        <end position="494"/>
    </location>
</feature>
<gene>
    <name evidence="9" type="ORF">BDV95DRAFT_479710</name>
</gene>
<dbReference type="SUPFAM" id="SSF57903">
    <property type="entry name" value="FYVE/PHD zinc finger"/>
    <property type="match status" value="1"/>
</dbReference>